<dbReference type="PANTHER" id="PTHR35177:SF2">
    <property type="entry name" value="HYDROGENASE MATURATION FACTOR HYBG"/>
    <property type="match status" value="1"/>
</dbReference>
<name>A0A7W1WX66_9GAMM</name>
<evidence type="ECO:0000313" key="3">
    <source>
        <dbReference type="Proteomes" id="UP000538931"/>
    </source>
</evidence>
<dbReference type="PRINTS" id="PR00445">
    <property type="entry name" value="HUPFHYPC"/>
</dbReference>
<protein>
    <submittedName>
        <fullName evidence="2">HypC/HybG/HupF family hydrogenase formation chaperone</fullName>
    </submittedName>
</protein>
<proteinExistence type="inferred from homology"/>
<dbReference type="Gene3D" id="2.30.30.140">
    <property type="match status" value="1"/>
</dbReference>
<dbReference type="GO" id="GO:0051604">
    <property type="term" value="P:protein maturation"/>
    <property type="evidence" value="ECO:0007669"/>
    <property type="project" value="TreeGrafter"/>
</dbReference>
<dbReference type="RefSeq" id="WP_181737992.1">
    <property type="nucleotide sequence ID" value="NZ_JACEMT010000041.1"/>
</dbReference>
<dbReference type="GO" id="GO:1902670">
    <property type="term" value="F:carbon dioxide binding"/>
    <property type="evidence" value="ECO:0007669"/>
    <property type="project" value="TreeGrafter"/>
</dbReference>
<evidence type="ECO:0000256" key="1">
    <source>
        <dbReference type="ARBA" id="ARBA00006018"/>
    </source>
</evidence>
<keyword evidence="3" id="KW-1185">Reference proteome</keyword>
<comment type="similarity">
    <text evidence="1">Belongs to the HupF/HypC family.</text>
</comment>
<dbReference type="AlphaFoldDB" id="A0A7W1WX66"/>
<dbReference type="SUPFAM" id="SSF159127">
    <property type="entry name" value="HupF/HypC-like"/>
    <property type="match status" value="1"/>
</dbReference>
<dbReference type="PANTHER" id="PTHR35177">
    <property type="entry name" value="HYDROGENASE MATURATION FACTOR HYBG"/>
    <property type="match status" value="1"/>
</dbReference>
<sequence length="88" mass="9275">MCLGVPGEIVAIDSAATASAVVEISGVRRRVNLTCVLTDNIRPESLLGQWVLVHTGFAMSLIDAAEAQHTLTLLAELEAFSVDQEAAP</sequence>
<dbReference type="Proteomes" id="UP000538931">
    <property type="component" value="Unassembled WGS sequence"/>
</dbReference>
<dbReference type="GO" id="GO:0005506">
    <property type="term" value="F:iron ion binding"/>
    <property type="evidence" value="ECO:0007669"/>
    <property type="project" value="TreeGrafter"/>
</dbReference>
<dbReference type="EMBL" id="JACEMT010000041">
    <property type="protein sequence ID" value="MBA4501787.1"/>
    <property type="molecule type" value="Genomic_DNA"/>
</dbReference>
<accession>A0A7W1WX66</accession>
<organism evidence="2 3">
    <name type="scientific">Marinobacterium marinum</name>
    <dbReference type="NCBI Taxonomy" id="2756129"/>
    <lineage>
        <taxon>Bacteria</taxon>
        <taxon>Pseudomonadati</taxon>
        <taxon>Pseudomonadota</taxon>
        <taxon>Gammaproteobacteria</taxon>
        <taxon>Oceanospirillales</taxon>
        <taxon>Oceanospirillaceae</taxon>
        <taxon>Marinobacterium</taxon>
    </lineage>
</organism>
<comment type="caution">
    <text evidence="2">The sequence shown here is derived from an EMBL/GenBank/DDBJ whole genome shotgun (WGS) entry which is preliminary data.</text>
</comment>
<evidence type="ECO:0000313" key="2">
    <source>
        <dbReference type="EMBL" id="MBA4501787.1"/>
    </source>
</evidence>
<dbReference type="NCBIfam" id="TIGR00074">
    <property type="entry name" value="hypC_hupF"/>
    <property type="match status" value="1"/>
</dbReference>
<dbReference type="Pfam" id="PF01455">
    <property type="entry name" value="HupF_HypC"/>
    <property type="match status" value="1"/>
</dbReference>
<dbReference type="InterPro" id="IPR001109">
    <property type="entry name" value="Hydrogenase_HupF/HypC"/>
</dbReference>
<gene>
    <name evidence="2" type="primary">hypC</name>
    <name evidence="2" type="ORF">H1S06_05350</name>
</gene>
<dbReference type="FunFam" id="2.30.30.140:FF:000022">
    <property type="entry name" value="Hydrogenase assembly chaperone HybG"/>
    <property type="match status" value="1"/>
</dbReference>
<reference evidence="2 3" key="1">
    <citation type="submission" date="2020-07" db="EMBL/GenBank/DDBJ databases">
        <title>Bacterium isolated from marien macroalgae.</title>
        <authorList>
            <person name="Zhu K."/>
            <person name="Lu D."/>
            <person name="Du Z."/>
        </authorList>
    </citation>
    <scope>NUCLEOTIDE SEQUENCE [LARGE SCALE GENOMIC DNA]</scope>
    <source>
        <strain evidence="2 3">3-1745</strain>
    </source>
</reference>